<dbReference type="AlphaFoldDB" id="A0A5B7CP22"/>
<proteinExistence type="predicted"/>
<name>A0A5B7CP22_PORTR</name>
<comment type="caution">
    <text evidence="1">The sequence shown here is derived from an EMBL/GenBank/DDBJ whole genome shotgun (WGS) entry which is preliminary data.</text>
</comment>
<evidence type="ECO:0000313" key="2">
    <source>
        <dbReference type="Proteomes" id="UP000324222"/>
    </source>
</evidence>
<dbReference type="EMBL" id="VSRR010000137">
    <property type="protein sequence ID" value="MPC10935.1"/>
    <property type="molecule type" value="Genomic_DNA"/>
</dbReference>
<dbReference type="OrthoDB" id="8036689at2759"/>
<dbReference type="Proteomes" id="UP000324222">
    <property type="component" value="Unassembled WGS sequence"/>
</dbReference>
<gene>
    <name evidence="1" type="ORF">E2C01_003579</name>
</gene>
<accession>A0A5B7CP22</accession>
<organism evidence="1 2">
    <name type="scientific">Portunus trituberculatus</name>
    <name type="common">Swimming crab</name>
    <name type="synonym">Neptunus trituberculatus</name>
    <dbReference type="NCBI Taxonomy" id="210409"/>
    <lineage>
        <taxon>Eukaryota</taxon>
        <taxon>Metazoa</taxon>
        <taxon>Ecdysozoa</taxon>
        <taxon>Arthropoda</taxon>
        <taxon>Crustacea</taxon>
        <taxon>Multicrustacea</taxon>
        <taxon>Malacostraca</taxon>
        <taxon>Eumalacostraca</taxon>
        <taxon>Eucarida</taxon>
        <taxon>Decapoda</taxon>
        <taxon>Pleocyemata</taxon>
        <taxon>Brachyura</taxon>
        <taxon>Eubrachyura</taxon>
        <taxon>Portunoidea</taxon>
        <taxon>Portunidae</taxon>
        <taxon>Portuninae</taxon>
        <taxon>Portunus</taxon>
    </lineage>
</organism>
<dbReference type="PROSITE" id="PS50096">
    <property type="entry name" value="IQ"/>
    <property type="match status" value="1"/>
</dbReference>
<reference evidence="1 2" key="1">
    <citation type="submission" date="2019-05" db="EMBL/GenBank/DDBJ databases">
        <title>Another draft genome of Portunus trituberculatus and its Hox gene families provides insights of decapod evolution.</title>
        <authorList>
            <person name="Jeong J.-H."/>
            <person name="Song I."/>
            <person name="Kim S."/>
            <person name="Choi T."/>
            <person name="Kim D."/>
            <person name="Ryu S."/>
            <person name="Kim W."/>
        </authorList>
    </citation>
    <scope>NUCLEOTIDE SEQUENCE [LARGE SCALE GENOMIC DNA]</scope>
    <source>
        <tissue evidence="1">Muscle</tissue>
    </source>
</reference>
<evidence type="ECO:0000313" key="1">
    <source>
        <dbReference type="EMBL" id="MPC10935.1"/>
    </source>
</evidence>
<sequence>MVKRGVARKLFWREITQYKGPVFYIPHTGVRKPDRIETVITHTRFNADKVDIIDVNKFGSYREMIRITSRILNAKKEKSLRTISISPTIDDLLTAENWYVKRVQTTLHPDWENHYCWLGPVMRKDGIITVGEHIPKWLKDNYNQNEYILLPPNHAFTRLYVRLLDIQHHTLSETLVAMQTDRLRMEDTILREAFRGHLSRRGIV</sequence>
<protein>
    <submittedName>
        <fullName evidence="1">Uncharacterized protein</fullName>
    </submittedName>
</protein>
<keyword evidence="2" id="KW-1185">Reference proteome</keyword>